<accession>W7C3E7</accession>
<evidence type="ECO:0000256" key="4">
    <source>
        <dbReference type="SAM" id="MobiDB-lite"/>
    </source>
</evidence>
<dbReference type="PANTHER" id="PTHR36108">
    <property type="entry name" value="COLOSSIN-B-RELATED"/>
    <property type="match status" value="1"/>
</dbReference>
<keyword evidence="5" id="KW-0472">Membrane</keyword>
<evidence type="ECO:0000256" key="5">
    <source>
        <dbReference type="SAM" id="Phobius"/>
    </source>
</evidence>
<feature type="domain" description="SpaA-like prealbumin fold" evidence="6">
    <location>
        <begin position="15"/>
        <end position="82"/>
    </location>
</feature>
<dbReference type="NCBIfam" id="TIGR01167">
    <property type="entry name" value="LPXTG_anchor"/>
    <property type="match status" value="1"/>
</dbReference>
<dbReference type="STRING" id="1265820.PCORN_04712"/>
<feature type="domain" description="SpaA-like prealbumin fold" evidence="6">
    <location>
        <begin position="211"/>
        <end position="296"/>
    </location>
</feature>
<dbReference type="OrthoDB" id="2056845at2"/>
<evidence type="ECO:0000256" key="3">
    <source>
        <dbReference type="ARBA" id="ARBA00022729"/>
    </source>
</evidence>
<comment type="similarity">
    <text evidence="1">Belongs to the serine-aspartate repeat-containing protein (SDr) family.</text>
</comment>
<feature type="transmembrane region" description="Helical" evidence="5">
    <location>
        <begin position="920"/>
        <end position="939"/>
    </location>
</feature>
<dbReference type="Proteomes" id="UP000019254">
    <property type="component" value="Unassembled WGS sequence"/>
</dbReference>
<dbReference type="EMBL" id="AODE01000010">
    <property type="protein sequence ID" value="EUJ31607.1"/>
    <property type="molecule type" value="Genomic_DNA"/>
</dbReference>
<feature type="domain" description="SpaA-like prealbumin fold" evidence="6">
    <location>
        <begin position="407"/>
        <end position="489"/>
    </location>
</feature>
<keyword evidence="3" id="KW-0732">Signal</keyword>
<organism evidence="7 8">
    <name type="scientific">Listeria cornellensis FSL F6-0969</name>
    <dbReference type="NCBI Taxonomy" id="1265820"/>
    <lineage>
        <taxon>Bacteria</taxon>
        <taxon>Bacillati</taxon>
        <taxon>Bacillota</taxon>
        <taxon>Bacilli</taxon>
        <taxon>Bacillales</taxon>
        <taxon>Listeriaceae</taxon>
        <taxon>Listeria</taxon>
    </lineage>
</organism>
<dbReference type="InterPro" id="IPR041033">
    <property type="entry name" value="SpaA_PFL_dom_1"/>
</dbReference>
<dbReference type="AlphaFoldDB" id="W7C3E7"/>
<evidence type="ECO:0000313" key="7">
    <source>
        <dbReference type="EMBL" id="EUJ31607.1"/>
    </source>
</evidence>
<dbReference type="Pfam" id="PF17802">
    <property type="entry name" value="SpaA"/>
    <property type="match status" value="9"/>
</dbReference>
<dbReference type="PATRIC" id="fig|1265820.5.peg.930"/>
<feature type="domain" description="SpaA-like prealbumin fold" evidence="6">
    <location>
        <begin position="699"/>
        <end position="773"/>
    </location>
</feature>
<evidence type="ECO:0000259" key="6">
    <source>
        <dbReference type="Pfam" id="PF17802"/>
    </source>
</evidence>
<sequence>MNVSNGGGTAVGTKGQVTLHKVDDAGNKLTGAKFELWNQANTAVLREGLVDANGGIIFGALPYGTYLLKETQAPAGVSVSTELKNGKPIEINATTSAPIAFTNIVNERSTVELSKKAEDNTNLAGATFKLEQKIGTTWTRIRANETFVSNQAGKLVVRGLDEGTYRFTETKAPTVPKSYILNTTPVEFTVTKDGNGVIASQTVGPVVNYLGDISFKKVAEDGTTGLAGAIFKVTRVADGAGAVVNEVITTTLTSVADGSVQLTGLAPGHYTLQETKAPTGYILNTKVQNFVIAASQAGNPDTVILENQVNYKGSVQFMKTNVDHQGLGGAEFEIRKFVGNDLIQTVTSDGTGKVSAPNLAPGIYKLIETKAPDGYILNTANHFFTISAQANGQPQTVNLGDIINYKGSIALTKVNGQGERLAGAEYTLYDDKDAELGVYTSSKAGLIKIDDLSPGDYKLVETKAPLQSNGQSYVLNKYPVEFTINASQNGVVKELNLGQYQNFKGIVKLTKTGGSQALSGAIFDLYKFGEDQPIKQVISDDSGQIDYGDVGPGYYKLIETKAPNGFIINKNPIYFVVSASGGENQVIDRGNFENFQASIEFNKTDEDGKQLTTAVFELIQVSDVDGNQVNQSLTKELKANEEGVYHFDGLAPGKYEVKEVRAPDGYILNTKPQTFEITEAFMDNPGTIKLADFVNYKGSAVLSKVNEQNQGLAGVSFELTNEVTKETAPFKTDEAGKLVMDDLDPGKYTLVETKAKAGYILNTKPVTFTIDRTASGIPKQVALGTFVNYKGRAVLTKVDAGNKAEKLVGTQFKLIDERGKTLKSGLTTDKMGQVNVRDLSPGKYAFVETKASTGYQITDEEYRFTINDKGTGVPKAITVQAENKKISTVDPTSSSNNNGATGNGGSDGKSTFFPETGDSGLMYLLLIGVILLGIGLFILKPNKEGNKH</sequence>
<evidence type="ECO:0000256" key="2">
    <source>
        <dbReference type="ARBA" id="ARBA00022525"/>
    </source>
</evidence>
<keyword evidence="5" id="KW-1133">Transmembrane helix</keyword>
<dbReference type="PANTHER" id="PTHR36108:SF13">
    <property type="entry name" value="COLOSSIN-B-RELATED"/>
    <property type="match status" value="1"/>
</dbReference>
<keyword evidence="2" id="KW-0964">Secreted</keyword>
<evidence type="ECO:0000256" key="1">
    <source>
        <dbReference type="ARBA" id="ARBA00007257"/>
    </source>
</evidence>
<reference evidence="7 8" key="1">
    <citation type="journal article" date="2014" name="Int. J. Syst. Evol. Microbiol.">
        <title>Listeria floridensis sp. nov., Listeria aquatica sp. nov., Listeria cornellensis sp. nov., Listeria riparia sp. nov. and Listeria grandensis sp. nov., from agricultural and natural environments.</title>
        <authorList>
            <person name="den Bakker H.C."/>
            <person name="Warchocki S."/>
            <person name="Wright E.M."/>
            <person name="Allred A.F."/>
            <person name="Ahlstrom C."/>
            <person name="Manuel C.S."/>
            <person name="Stasiewicz M.J."/>
            <person name="Burrell A."/>
            <person name="Roof S."/>
            <person name="Strawn L."/>
            <person name="Fortes E.D."/>
            <person name="Nightingale K.K."/>
            <person name="Kephart D."/>
            <person name="Wiedmann M."/>
        </authorList>
    </citation>
    <scope>NUCLEOTIDE SEQUENCE [LARGE SCALE GENOMIC DNA]</scope>
    <source>
        <strain evidence="8">FSL F6-969</strain>
    </source>
</reference>
<comment type="caution">
    <text evidence="7">The sequence shown here is derived from an EMBL/GenBank/DDBJ whole genome shotgun (WGS) entry which is preliminary data.</text>
</comment>
<feature type="domain" description="SpaA-like prealbumin fold" evidence="6">
    <location>
        <begin position="794"/>
        <end position="871"/>
    </location>
</feature>
<keyword evidence="7" id="KW-0176">Collagen</keyword>
<feature type="domain" description="SpaA-like prealbumin fold" evidence="6">
    <location>
        <begin position="110"/>
        <end position="195"/>
    </location>
</feature>
<name>W7C3E7_9LIST</name>
<dbReference type="Gene3D" id="2.60.40.10">
    <property type="entry name" value="Immunoglobulins"/>
    <property type="match status" value="9"/>
</dbReference>
<dbReference type="InterPro" id="IPR013783">
    <property type="entry name" value="Ig-like_fold"/>
</dbReference>
<evidence type="ECO:0000313" key="8">
    <source>
        <dbReference type="Proteomes" id="UP000019254"/>
    </source>
</evidence>
<dbReference type="SUPFAM" id="SSF49478">
    <property type="entry name" value="Cna protein B-type domain"/>
    <property type="match status" value="6"/>
</dbReference>
<keyword evidence="8" id="KW-1185">Reference proteome</keyword>
<feature type="region of interest" description="Disordered" evidence="4">
    <location>
        <begin position="884"/>
        <end position="911"/>
    </location>
</feature>
<feature type="domain" description="SpaA-like prealbumin fold" evidence="6">
    <location>
        <begin position="313"/>
        <end position="390"/>
    </location>
</feature>
<protein>
    <submittedName>
        <fullName evidence="7">LPXTG-motif containing, cell wall anchor domain protein / collagen-adhesion protein</fullName>
    </submittedName>
</protein>
<dbReference type="RefSeq" id="WP_036077780.1">
    <property type="nucleotide sequence ID" value="NZ_AODE01000010.1"/>
</dbReference>
<feature type="domain" description="SpaA-like prealbumin fold" evidence="6">
    <location>
        <begin position="506"/>
        <end position="584"/>
    </location>
</feature>
<keyword evidence="5" id="KW-0812">Transmembrane</keyword>
<gene>
    <name evidence="7" type="ORF">PCORN_04712</name>
</gene>
<proteinExistence type="inferred from homology"/>
<feature type="domain" description="SpaA-like prealbumin fold" evidence="6">
    <location>
        <begin position="598"/>
        <end position="679"/>
    </location>
</feature>